<dbReference type="InterPro" id="IPR002018">
    <property type="entry name" value="CarbesteraseB"/>
</dbReference>
<proteinExistence type="predicted"/>
<feature type="domain" description="Carboxylesterase type B" evidence="3">
    <location>
        <begin position="34"/>
        <end position="151"/>
    </location>
</feature>
<comment type="caution">
    <text evidence="4">The sequence shown here is derived from an EMBL/GenBank/DDBJ whole genome shotgun (WGS) entry which is preliminary data.</text>
</comment>
<feature type="signal peptide" evidence="2">
    <location>
        <begin position="1"/>
        <end position="19"/>
    </location>
</feature>
<keyword evidence="2" id="KW-0732">Signal</keyword>
<organism evidence="4 5">
    <name type="scientific">Candidatus Enterocola intestinipullorum</name>
    <dbReference type="NCBI Taxonomy" id="2840783"/>
    <lineage>
        <taxon>Bacteria</taxon>
        <taxon>Pseudomonadati</taxon>
        <taxon>Bacteroidota</taxon>
        <taxon>Bacteroidia</taxon>
        <taxon>Bacteroidales</taxon>
        <taxon>Candidatus Enterocola</taxon>
    </lineage>
</organism>
<evidence type="ECO:0000313" key="5">
    <source>
        <dbReference type="Proteomes" id="UP000823637"/>
    </source>
</evidence>
<accession>A0A9D9HEJ9</accession>
<evidence type="ECO:0000259" key="3">
    <source>
        <dbReference type="Pfam" id="PF00135"/>
    </source>
</evidence>
<evidence type="ECO:0000313" key="4">
    <source>
        <dbReference type="EMBL" id="MBO8447213.1"/>
    </source>
</evidence>
<keyword evidence="1 4" id="KW-0378">Hydrolase</keyword>
<reference evidence="4" key="1">
    <citation type="submission" date="2020-10" db="EMBL/GenBank/DDBJ databases">
        <authorList>
            <person name="Gilroy R."/>
        </authorList>
    </citation>
    <scope>NUCLEOTIDE SEQUENCE</scope>
    <source>
        <strain evidence="4">D3-1215</strain>
    </source>
</reference>
<evidence type="ECO:0000256" key="2">
    <source>
        <dbReference type="SAM" id="SignalP"/>
    </source>
</evidence>
<dbReference type="Gene3D" id="3.40.50.1820">
    <property type="entry name" value="alpha/beta hydrolase"/>
    <property type="match status" value="1"/>
</dbReference>
<dbReference type="InterPro" id="IPR050300">
    <property type="entry name" value="GDXG_lipolytic_enzyme"/>
</dbReference>
<sequence>MKNVFLIVLSLLFPAGVLAEPLQYKFASRDTCDLYLDVYLPDSADNKGVCILYAFGGGFREGSRRDAHTVAFMQRLADAGMVAVAMDYRLGFKGNMEEVKPVEMVRRFSNAVDMAVEDMFSALRFVYDSCGKWGADSSKIVLSGGSAGAITALQCDYALSNGEAVAGIMPEGYRPAGVISCSGAVCVFDGKLKYRRQPAPTMFLHGTKDKLVSYDKFVLFGKGMYGSKRLVKIFEKNSWPYWIMRFENFGHEIAAIPQIENVPDMVRFIDLFVSGKADKQIDETIREAGIDEPLLNMSVMSFKNPDNKFDAEKYIERVSQ</sequence>
<feature type="chain" id="PRO_5039095968" evidence="2">
    <location>
        <begin position="20"/>
        <end position="320"/>
    </location>
</feature>
<dbReference type="Pfam" id="PF00135">
    <property type="entry name" value="COesterase"/>
    <property type="match status" value="1"/>
</dbReference>
<gene>
    <name evidence="4" type="ORF">IAC32_05670</name>
</gene>
<dbReference type="EMBL" id="JADIMR010000086">
    <property type="protein sequence ID" value="MBO8447213.1"/>
    <property type="molecule type" value="Genomic_DNA"/>
</dbReference>
<evidence type="ECO:0000256" key="1">
    <source>
        <dbReference type="ARBA" id="ARBA00022801"/>
    </source>
</evidence>
<dbReference type="AlphaFoldDB" id="A0A9D9HEJ9"/>
<dbReference type="InterPro" id="IPR029058">
    <property type="entry name" value="AB_hydrolase_fold"/>
</dbReference>
<name>A0A9D9HEJ9_9BACT</name>
<dbReference type="PANTHER" id="PTHR48081">
    <property type="entry name" value="AB HYDROLASE SUPERFAMILY PROTEIN C4A8.06C"/>
    <property type="match status" value="1"/>
</dbReference>
<dbReference type="GO" id="GO:0016787">
    <property type="term" value="F:hydrolase activity"/>
    <property type="evidence" value="ECO:0007669"/>
    <property type="project" value="UniProtKB-KW"/>
</dbReference>
<reference evidence="4" key="2">
    <citation type="journal article" date="2021" name="PeerJ">
        <title>Extensive microbial diversity within the chicken gut microbiome revealed by metagenomics and culture.</title>
        <authorList>
            <person name="Gilroy R."/>
            <person name="Ravi A."/>
            <person name="Getino M."/>
            <person name="Pursley I."/>
            <person name="Horton D.L."/>
            <person name="Alikhan N.F."/>
            <person name="Baker D."/>
            <person name="Gharbi K."/>
            <person name="Hall N."/>
            <person name="Watson M."/>
            <person name="Adriaenssens E.M."/>
            <person name="Foster-Nyarko E."/>
            <person name="Jarju S."/>
            <person name="Secka A."/>
            <person name="Antonio M."/>
            <person name="Oren A."/>
            <person name="Chaudhuri R.R."/>
            <person name="La Ragione R."/>
            <person name="Hildebrand F."/>
            <person name="Pallen M.J."/>
        </authorList>
    </citation>
    <scope>NUCLEOTIDE SEQUENCE</scope>
    <source>
        <strain evidence="4">D3-1215</strain>
    </source>
</reference>
<dbReference type="Proteomes" id="UP000823637">
    <property type="component" value="Unassembled WGS sequence"/>
</dbReference>
<dbReference type="SUPFAM" id="SSF53474">
    <property type="entry name" value="alpha/beta-Hydrolases"/>
    <property type="match status" value="1"/>
</dbReference>
<protein>
    <submittedName>
        <fullName evidence="4">Alpha/beta hydrolase</fullName>
    </submittedName>
</protein>